<feature type="binding site" evidence="10">
    <location>
        <position position="99"/>
    </location>
    <ligand>
        <name>Fe cation</name>
        <dbReference type="ChEBI" id="CHEBI:24875"/>
        <label>1</label>
    </ligand>
</feature>
<dbReference type="SUPFAM" id="SSF109604">
    <property type="entry name" value="HD-domain/PDEase-like"/>
    <property type="match status" value="1"/>
</dbReference>
<comment type="similarity">
    <text evidence="3 11">Belongs to the myo-inositol oxygenase family.</text>
</comment>
<keyword evidence="13" id="KW-1185">Reference proteome</keyword>
<keyword evidence="8 11" id="KW-0560">Oxidoreductase</keyword>
<evidence type="ECO:0000256" key="11">
    <source>
        <dbReference type="RuleBase" id="RU367039"/>
    </source>
</evidence>
<name>A0A540NB06_MALBA</name>
<keyword evidence="6" id="KW-0060">Ascorbate biosynthesis</keyword>
<dbReference type="PANTHER" id="PTHR12588:SF14">
    <property type="entry name" value="INOSITOL OXYGENASE 2"/>
    <property type="match status" value="1"/>
</dbReference>
<gene>
    <name evidence="12" type="ORF">C1H46_006189</name>
</gene>
<comment type="cofactor">
    <cofactor evidence="10 11">
        <name>Fe cation</name>
        <dbReference type="ChEBI" id="CHEBI:24875"/>
    </cofactor>
    <text evidence="10 11">Binds 2 iron ions per subunit.</text>
</comment>
<evidence type="ECO:0000256" key="1">
    <source>
        <dbReference type="ARBA" id="ARBA00004496"/>
    </source>
</evidence>
<evidence type="ECO:0000256" key="3">
    <source>
        <dbReference type="ARBA" id="ARBA00005286"/>
    </source>
</evidence>
<comment type="subcellular location">
    <subcellularLocation>
        <location evidence="1 11">Cytoplasm</location>
    </subcellularLocation>
</comment>
<dbReference type="GO" id="GO:0019853">
    <property type="term" value="P:L-ascorbic acid biosynthetic process"/>
    <property type="evidence" value="ECO:0007669"/>
    <property type="project" value="UniProtKB-KW"/>
</dbReference>
<dbReference type="Pfam" id="PF05153">
    <property type="entry name" value="MIOX"/>
    <property type="match status" value="1"/>
</dbReference>
<dbReference type="EC" id="1.13.99.1" evidence="4 11"/>
<proteinExistence type="inferred from homology"/>
<organism evidence="12 13">
    <name type="scientific">Malus baccata</name>
    <name type="common">Siberian crab apple</name>
    <name type="synonym">Pyrus baccata</name>
    <dbReference type="NCBI Taxonomy" id="106549"/>
    <lineage>
        <taxon>Eukaryota</taxon>
        <taxon>Viridiplantae</taxon>
        <taxon>Streptophyta</taxon>
        <taxon>Embryophyta</taxon>
        <taxon>Tracheophyta</taxon>
        <taxon>Spermatophyta</taxon>
        <taxon>Magnoliopsida</taxon>
        <taxon>eudicotyledons</taxon>
        <taxon>Gunneridae</taxon>
        <taxon>Pentapetalae</taxon>
        <taxon>rosids</taxon>
        <taxon>fabids</taxon>
        <taxon>Rosales</taxon>
        <taxon>Rosaceae</taxon>
        <taxon>Amygdaloideae</taxon>
        <taxon>Maleae</taxon>
        <taxon>Malus</taxon>
    </lineage>
</organism>
<evidence type="ECO:0000256" key="8">
    <source>
        <dbReference type="ARBA" id="ARBA00023002"/>
    </source>
</evidence>
<dbReference type="STRING" id="106549.A0A540NB06"/>
<comment type="catalytic activity">
    <reaction evidence="11">
        <text>myo-inositol + O2 = D-glucuronate + H2O + H(+)</text>
        <dbReference type="Rhea" id="RHEA:23696"/>
        <dbReference type="ChEBI" id="CHEBI:15377"/>
        <dbReference type="ChEBI" id="CHEBI:15378"/>
        <dbReference type="ChEBI" id="CHEBI:15379"/>
        <dbReference type="ChEBI" id="CHEBI:17268"/>
        <dbReference type="ChEBI" id="CHEBI:58720"/>
        <dbReference type="EC" id="1.13.99.1"/>
    </reaction>
</comment>
<dbReference type="UniPathway" id="UPA00111">
    <property type="reaction ID" value="UER00527"/>
</dbReference>
<dbReference type="GO" id="GO:0005737">
    <property type="term" value="C:cytoplasm"/>
    <property type="evidence" value="ECO:0007669"/>
    <property type="project" value="UniProtKB-SubCell"/>
</dbReference>
<feature type="binding site" evidence="10">
    <location>
        <position position="73"/>
    </location>
    <ligand>
        <name>Fe cation</name>
        <dbReference type="ChEBI" id="CHEBI:24875"/>
        <label>1</label>
    </ligand>
</feature>
<evidence type="ECO:0000256" key="4">
    <source>
        <dbReference type="ARBA" id="ARBA00011919"/>
    </source>
</evidence>
<evidence type="ECO:0000313" key="12">
    <source>
        <dbReference type="EMBL" id="TQE08222.1"/>
    </source>
</evidence>
<sequence>MTLEKCFFFHNPEDFPNGLLLETHPLGCAFDDSIVHRKYFKDKLDYNNPSYNTKCGIYSQGCGLATGTMSWRHEDYMYLVAKENGTTLPQAGSFIIRYHSFYPLHKAGTYKHLMNKEDEDNLMWLQNIQ</sequence>
<comment type="pathway">
    <text evidence="2 11">Polyol metabolism; myo-inositol degradation into D-glucuronate; D-glucuronate from myo-inositol: step 1/1.</text>
</comment>
<accession>A0A540NB06</accession>
<dbReference type="EMBL" id="VIEB01000074">
    <property type="protein sequence ID" value="TQE08222.1"/>
    <property type="molecule type" value="Genomic_DNA"/>
</dbReference>
<evidence type="ECO:0000256" key="6">
    <source>
        <dbReference type="ARBA" id="ARBA00022644"/>
    </source>
</evidence>
<dbReference type="GO" id="GO:0005506">
    <property type="term" value="F:iron ion binding"/>
    <property type="evidence" value="ECO:0007669"/>
    <property type="project" value="InterPro"/>
</dbReference>
<keyword evidence="9 10" id="KW-0408">Iron</keyword>
<dbReference type="AlphaFoldDB" id="A0A540NB06"/>
<keyword evidence="7 10" id="KW-0479">Metal-binding</keyword>
<dbReference type="Proteomes" id="UP000315295">
    <property type="component" value="Unassembled WGS sequence"/>
</dbReference>
<dbReference type="GO" id="GO:0019310">
    <property type="term" value="P:inositol catabolic process"/>
    <property type="evidence" value="ECO:0007669"/>
    <property type="project" value="UniProtKB-UniRule"/>
</dbReference>
<evidence type="ECO:0000256" key="7">
    <source>
        <dbReference type="ARBA" id="ARBA00022723"/>
    </source>
</evidence>
<keyword evidence="5 11" id="KW-0963">Cytoplasm</keyword>
<dbReference type="PANTHER" id="PTHR12588">
    <property type="entry name" value="MYOINOSITOL OXYGENASE"/>
    <property type="match status" value="1"/>
</dbReference>
<evidence type="ECO:0000313" key="13">
    <source>
        <dbReference type="Proteomes" id="UP000315295"/>
    </source>
</evidence>
<evidence type="ECO:0000256" key="10">
    <source>
        <dbReference type="PIRSR" id="PIRSR607828-2"/>
    </source>
</evidence>
<evidence type="ECO:0000256" key="5">
    <source>
        <dbReference type="ARBA" id="ARBA00022490"/>
    </source>
</evidence>
<protein>
    <recommendedName>
        <fullName evidence="4 11">Inositol oxygenase</fullName>
        <ecNumber evidence="4 11">1.13.99.1</ecNumber>
    </recommendedName>
    <alternativeName>
        <fullName evidence="11">Myo-inositol oxygenase</fullName>
    </alternativeName>
</protein>
<dbReference type="GO" id="GO:0050113">
    <property type="term" value="F:inositol oxygenase activity"/>
    <property type="evidence" value="ECO:0007669"/>
    <property type="project" value="UniProtKB-UniRule"/>
</dbReference>
<reference evidence="12 13" key="1">
    <citation type="journal article" date="2019" name="G3 (Bethesda)">
        <title>Sequencing of a Wild Apple (Malus baccata) Genome Unravels the Differences Between Cultivated and Wild Apple Species Regarding Disease Resistance and Cold Tolerance.</title>
        <authorList>
            <person name="Chen X."/>
        </authorList>
    </citation>
    <scope>NUCLEOTIDE SEQUENCE [LARGE SCALE GENOMIC DNA]</scope>
    <source>
        <strain evidence="13">cv. Shandingzi</strain>
        <tissue evidence="12">Leaves</tissue>
    </source>
</reference>
<evidence type="ECO:0000256" key="2">
    <source>
        <dbReference type="ARBA" id="ARBA00005167"/>
    </source>
</evidence>
<evidence type="ECO:0000256" key="9">
    <source>
        <dbReference type="ARBA" id="ARBA00023004"/>
    </source>
</evidence>
<comment type="caution">
    <text evidence="12">The sequence shown here is derived from an EMBL/GenBank/DDBJ whole genome shotgun (WGS) entry which is preliminary data.</text>
</comment>
<dbReference type="InterPro" id="IPR007828">
    <property type="entry name" value="Inositol_oxygenase"/>
</dbReference>